<proteinExistence type="predicted"/>
<evidence type="ECO:0000313" key="1">
    <source>
        <dbReference type="EMBL" id="CAI9289412.1"/>
    </source>
</evidence>
<accession>A0AA35ZCF9</accession>
<organism evidence="1 2">
    <name type="scientific">Lactuca saligna</name>
    <name type="common">Willowleaf lettuce</name>
    <dbReference type="NCBI Taxonomy" id="75948"/>
    <lineage>
        <taxon>Eukaryota</taxon>
        <taxon>Viridiplantae</taxon>
        <taxon>Streptophyta</taxon>
        <taxon>Embryophyta</taxon>
        <taxon>Tracheophyta</taxon>
        <taxon>Spermatophyta</taxon>
        <taxon>Magnoliopsida</taxon>
        <taxon>eudicotyledons</taxon>
        <taxon>Gunneridae</taxon>
        <taxon>Pentapetalae</taxon>
        <taxon>asterids</taxon>
        <taxon>campanulids</taxon>
        <taxon>Asterales</taxon>
        <taxon>Asteraceae</taxon>
        <taxon>Cichorioideae</taxon>
        <taxon>Cichorieae</taxon>
        <taxon>Lactucinae</taxon>
        <taxon>Lactuca</taxon>
    </lineage>
</organism>
<reference evidence="1" key="1">
    <citation type="submission" date="2023-04" db="EMBL/GenBank/DDBJ databases">
        <authorList>
            <person name="Vijverberg K."/>
            <person name="Xiong W."/>
            <person name="Schranz E."/>
        </authorList>
    </citation>
    <scope>NUCLEOTIDE SEQUENCE</scope>
</reference>
<gene>
    <name evidence="1" type="ORF">LSALG_LOCUS28652</name>
</gene>
<dbReference type="Proteomes" id="UP001177003">
    <property type="component" value="Chromosome 6"/>
</dbReference>
<dbReference type="EMBL" id="OX465082">
    <property type="protein sequence ID" value="CAI9289412.1"/>
    <property type="molecule type" value="Genomic_DNA"/>
</dbReference>
<dbReference type="AlphaFoldDB" id="A0AA35ZCF9"/>
<keyword evidence="2" id="KW-1185">Reference proteome</keyword>
<sequence length="117" mass="13750">MPSLSTRLGVLKKIWALRVKSPVQIENFLNIQLKGFKGANQIMDEFTLVDFPFMNPYDWISLFFIVMKDEQKYEPIVAYLKRMIIGYIHEIVKMDVEIALVLKKKPNFEARRGTKEP</sequence>
<name>A0AA35ZCF9_LACSI</name>
<evidence type="ECO:0000313" key="2">
    <source>
        <dbReference type="Proteomes" id="UP001177003"/>
    </source>
</evidence>
<protein>
    <submittedName>
        <fullName evidence="1">Uncharacterized protein</fullName>
    </submittedName>
</protein>